<comment type="caution">
    <text evidence="4">The sequence shown here is derived from an EMBL/GenBank/DDBJ whole genome shotgun (WGS) entry which is preliminary data.</text>
</comment>
<dbReference type="InterPro" id="IPR003439">
    <property type="entry name" value="ABC_transporter-like_ATP-bd"/>
</dbReference>
<dbReference type="PANTHER" id="PTHR43869">
    <property type="entry name" value="GLYCINE BETAINE/PROLINE BETAINE TRANSPORT SYSTEM ATP-BINDING PROTEIN PROV"/>
    <property type="match status" value="1"/>
</dbReference>
<evidence type="ECO:0000313" key="4">
    <source>
        <dbReference type="EMBL" id="MCS3919648.1"/>
    </source>
</evidence>
<accession>A0ABT2ERU9</accession>
<feature type="domain" description="ABC transporter" evidence="3">
    <location>
        <begin position="2"/>
        <end position="238"/>
    </location>
</feature>
<keyword evidence="5" id="KW-1185">Reference proteome</keyword>
<dbReference type="RefSeq" id="WP_259096287.1">
    <property type="nucleotide sequence ID" value="NZ_CP130454.1"/>
</dbReference>
<dbReference type="PROSITE" id="PS00211">
    <property type="entry name" value="ABC_TRANSPORTER_1"/>
    <property type="match status" value="1"/>
</dbReference>
<proteinExistence type="predicted"/>
<gene>
    <name evidence="4" type="ORF">M2350_002061</name>
</gene>
<sequence length="267" mass="29600">MIVLQDVWKSFDGGRTYAVKGVTLKVNKGETLVLLGSSGSGKTTVLKMINRLIEPTKGTIEIDGRNVQDLDPIALRRSIGYVFQGIGLFPHLTVAENVSIVLRVLGRPKSERRRRAEELLALVGLEPKIFADRYPDELSGGQQQRVGVARALAADPDYLLMDEPFGALDAVTRDILQQELLRLKEQLRKTIVFVTHDIFEAFLLADRIAVMHQGRIEQVGTKEQLLHQPATDFVRELLAKPLKHLASFHGPALHPSGMEQSGERGNG</sequence>
<dbReference type="InterPro" id="IPR051921">
    <property type="entry name" value="ABC_osmolyte_uptake_ATP-bind"/>
</dbReference>
<dbReference type="InterPro" id="IPR003593">
    <property type="entry name" value="AAA+_ATPase"/>
</dbReference>
<dbReference type="Gene3D" id="3.40.50.300">
    <property type="entry name" value="P-loop containing nucleotide triphosphate hydrolases"/>
    <property type="match status" value="1"/>
</dbReference>
<evidence type="ECO:0000259" key="3">
    <source>
        <dbReference type="PROSITE" id="PS50893"/>
    </source>
</evidence>
<dbReference type="PROSITE" id="PS50893">
    <property type="entry name" value="ABC_TRANSPORTER_2"/>
    <property type="match status" value="1"/>
</dbReference>
<dbReference type="Proteomes" id="UP001204798">
    <property type="component" value="Unassembled WGS sequence"/>
</dbReference>
<name>A0ABT2ERU9_9BACT</name>
<dbReference type="SUPFAM" id="SSF52540">
    <property type="entry name" value="P-loop containing nucleoside triphosphate hydrolases"/>
    <property type="match status" value="1"/>
</dbReference>
<dbReference type="PANTHER" id="PTHR43869:SF1">
    <property type="entry name" value="GLYCINE BETAINE_PROLINE BETAINE TRANSPORT SYSTEM ATP-BINDING PROTEIN PROV"/>
    <property type="match status" value="1"/>
</dbReference>
<organism evidence="4 5">
    <name type="scientific">Candidatus Fervidibacter sacchari</name>
    <dbReference type="NCBI Taxonomy" id="1448929"/>
    <lineage>
        <taxon>Bacteria</taxon>
        <taxon>Candidatus Fervidibacterota</taxon>
        <taxon>Candidatus Fervidibacter</taxon>
    </lineage>
</organism>
<dbReference type="SMART" id="SM00382">
    <property type="entry name" value="AAA"/>
    <property type="match status" value="1"/>
</dbReference>
<evidence type="ECO:0000256" key="2">
    <source>
        <dbReference type="ARBA" id="ARBA00022840"/>
    </source>
</evidence>
<protein>
    <submittedName>
        <fullName evidence="4">Osmoprotectant transport system ATP-binding protein</fullName>
    </submittedName>
</protein>
<evidence type="ECO:0000313" key="5">
    <source>
        <dbReference type="Proteomes" id="UP001204798"/>
    </source>
</evidence>
<dbReference type="EMBL" id="JANUCP010000003">
    <property type="protein sequence ID" value="MCS3919648.1"/>
    <property type="molecule type" value="Genomic_DNA"/>
</dbReference>
<keyword evidence="1" id="KW-0547">Nucleotide-binding</keyword>
<dbReference type="GO" id="GO:0005524">
    <property type="term" value="F:ATP binding"/>
    <property type="evidence" value="ECO:0007669"/>
    <property type="project" value="UniProtKB-KW"/>
</dbReference>
<dbReference type="InterPro" id="IPR027417">
    <property type="entry name" value="P-loop_NTPase"/>
</dbReference>
<dbReference type="Pfam" id="PF00005">
    <property type="entry name" value="ABC_tran"/>
    <property type="match status" value="1"/>
</dbReference>
<keyword evidence="2 4" id="KW-0067">ATP-binding</keyword>
<evidence type="ECO:0000256" key="1">
    <source>
        <dbReference type="ARBA" id="ARBA00022741"/>
    </source>
</evidence>
<dbReference type="InterPro" id="IPR017871">
    <property type="entry name" value="ABC_transporter-like_CS"/>
</dbReference>
<reference evidence="4 5" key="1">
    <citation type="submission" date="2022-08" db="EMBL/GenBank/DDBJ databases">
        <title>Bacterial and archaeal communities from various locations to study Microbial Dark Matter (Phase II).</title>
        <authorList>
            <person name="Stepanauskas R."/>
        </authorList>
    </citation>
    <scope>NUCLEOTIDE SEQUENCE [LARGE SCALE GENOMIC DNA]</scope>
    <source>
        <strain evidence="4 5">PD1</strain>
    </source>
</reference>